<evidence type="ECO:0000313" key="3">
    <source>
        <dbReference type="Proteomes" id="UP001164459"/>
    </source>
</evidence>
<evidence type="ECO:0000256" key="1">
    <source>
        <dbReference type="SAM" id="MobiDB-lite"/>
    </source>
</evidence>
<name>A0ABY7H930_9BACT</name>
<organism evidence="2 3">
    <name type="scientific">Nannocystis punicea</name>
    <dbReference type="NCBI Taxonomy" id="2995304"/>
    <lineage>
        <taxon>Bacteria</taxon>
        <taxon>Pseudomonadati</taxon>
        <taxon>Myxococcota</taxon>
        <taxon>Polyangia</taxon>
        <taxon>Nannocystales</taxon>
        <taxon>Nannocystaceae</taxon>
        <taxon>Nannocystis</taxon>
    </lineage>
</organism>
<reference evidence="2" key="1">
    <citation type="submission" date="2022-11" db="EMBL/GenBank/DDBJ databases">
        <title>Minimal conservation of predation-associated metabolite biosynthetic gene clusters underscores biosynthetic potential of Myxococcota including descriptions for ten novel species: Archangium lansinium sp. nov., Myxococcus landrumus sp. nov., Nannocystis bai.</title>
        <authorList>
            <person name="Ahearne A."/>
            <person name="Stevens C."/>
            <person name="Dowd S."/>
        </authorList>
    </citation>
    <scope>NUCLEOTIDE SEQUENCE</scope>
    <source>
        <strain evidence="2">Fl3</strain>
    </source>
</reference>
<keyword evidence="3" id="KW-1185">Reference proteome</keyword>
<proteinExistence type="predicted"/>
<dbReference type="EMBL" id="CP114040">
    <property type="protein sequence ID" value="WAS95771.1"/>
    <property type="molecule type" value="Genomic_DNA"/>
</dbReference>
<feature type="compositionally biased region" description="Basic and acidic residues" evidence="1">
    <location>
        <begin position="9"/>
        <end position="23"/>
    </location>
</feature>
<feature type="region of interest" description="Disordered" evidence="1">
    <location>
        <begin position="1"/>
        <end position="121"/>
    </location>
</feature>
<feature type="compositionally biased region" description="Basic and acidic residues" evidence="1">
    <location>
        <begin position="99"/>
        <end position="121"/>
    </location>
</feature>
<accession>A0ABY7H930</accession>
<protein>
    <submittedName>
        <fullName evidence="2">Uncharacterized protein</fullName>
    </submittedName>
</protein>
<sequence length="121" mass="13418">MSTCASSSRHAEQDPRAERHDQCEDQDVPVDLDRAVQREDEVEGHGDADQVDAPHRDQQPERAGHQREQDALDQHLADQPRAAGAQRGADTQLAPPRHGPLERQVGDVGDRDQQHAADRAQ</sequence>
<evidence type="ECO:0000313" key="2">
    <source>
        <dbReference type="EMBL" id="WAS95771.1"/>
    </source>
</evidence>
<dbReference type="Proteomes" id="UP001164459">
    <property type="component" value="Chromosome"/>
</dbReference>
<gene>
    <name evidence="2" type="ORF">O0S08_06375</name>
</gene>
<feature type="compositionally biased region" description="Basic and acidic residues" evidence="1">
    <location>
        <begin position="31"/>
        <end position="78"/>
    </location>
</feature>